<feature type="domain" description="SH3" evidence="4">
    <location>
        <begin position="1054"/>
        <end position="1113"/>
    </location>
</feature>
<evidence type="ECO:0000313" key="5">
    <source>
        <dbReference type="EMBL" id="KAF9149453.1"/>
    </source>
</evidence>
<feature type="region of interest" description="Disordered" evidence="3">
    <location>
        <begin position="363"/>
        <end position="382"/>
    </location>
</feature>
<keyword evidence="1 2" id="KW-0728">SH3 domain</keyword>
<feature type="compositionally biased region" description="Polar residues" evidence="3">
    <location>
        <begin position="722"/>
        <end position="732"/>
    </location>
</feature>
<dbReference type="PROSITE" id="PS50002">
    <property type="entry name" value="SH3"/>
    <property type="match status" value="1"/>
</dbReference>
<dbReference type="SUPFAM" id="SSF50044">
    <property type="entry name" value="SH3-domain"/>
    <property type="match status" value="1"/>
</dbReference>
<feature type="region of interest" description="Disordered" evidence="3">
    <location>
        <begin position="1152"/>
        <end position="1357"/>
    </location>
</feature>
<feature type="compositionally biased region" description="Polar residues" evidence="3">
    <location>
        <begin position="480"/>
        <end position="495"/>
    </location>
</feature>
<feature type="compositionally biased region" description="Low complexity" evidence="3">
    <location>
        <begin position="1162"/>
        <end position="1184"/>
    </location>
</feature>
<feature type="compositionally biased region" description="Polar residues" evidence="3">
    <location>
        <begin position="444"/>
        <end position="461"/>
    </location>
</feature>
<feature type="compositionally biased region" description="Low complexity" evidence="3">
    <location>
        <begin position="954"/>
        <end position="963"/>
    </location>
</feature>
<keyword evidence="6" id="KW-1185">Reference proteome</keyword>
<feature type="compositionally biased region" description="Low complexity" evidence="3">
    <location>
        <begin position="852"/>
        <end position="896"/>
    </location>
</feature>
<dbReference type="Proteomes" id="UP000748756">
    <property type="component" value="Unassembled WGS sequence"/>
</dbReference>
<feature type="compositionally biased region" description="Low complexity" evidence="3">
    <location>
        <begin position="1211"/>
        <end position="1220"/>
    </location>
</feature>
<organism evidence="5 6">
    <name type="scientific">Linnemannia schmuckeri</name>
    <dbReference type="NCBI Taxonomy" id="64567"/>
    <lineage>
        <taxon>Eukaryota</taxon>
        <taxon>Fungi</taxon>
        <taxon>Fungi incertae sedis</taxon>
        <taxon>Mucoromycota</taxon>
        <taxon>Mortierellomycotina</taxon>
        <taxon>Mortierellomycetes</taxon>
        <taxon>Mortierellales</taxon>
        <taxon>Mortierellaceae</taxon>
        <taxon>Linnemannia</taxon>
    </lineage>
</organism>
<feature type="compositionally biased region" description="Basic residues" evidence="3">
    <location>
        <begin position="1348"/>
        <end position="1357"/>
    </location>
</feature>
<feature type="compositionally biased region" description="Low complexity" evidence="3">
    <location>
        <begin position="266"/>
        <end position="286"/>
    </location>
</feature>
<dbReference type="EMBL" id="JAAAUQ010000527">
    <property type="protein sequence ID" value="KAF9149453.1"/>
    <property type="molecule type" value="Genomic_DNA"/>
</dbReference>
<feature type="region of interest" description="Disordered" evidence="3">
    <location>
        <begin position="1"/>
        <end position="102"/>
    </location>
</feature>
<feature type="compositionally biased region" description="Low complexity" evidence="3">
    <location>
        <begin position="1279"/>
        <end position="1323"/>
    </location>
</feature>
<feature type="compositionally biased region" description="Polar residues" evidence="3">
    <location>
        <begin position="1152"/>
        <end position="1161"/>
    </location>
</feature>
<feature type="compositionally biased region" description="Polar residues" evidence="3">
    <location>
        <begin position="232"/>
        <end position="250"/>
    </location>
</feature>
<accession>A0A9P5RZZ7</accession>
<evidence type="ECO:0000256" key="2">
    <source>
        <dbReference type="PROSITE-ProRule" id="PRU00192"/>
    </source>
</evidence>
<feature type="compositionally biased region" description="Basic and acidic residues" evidence="3">
    <location>
        <begin position="433"/>
        <end position="442"/>
    </location>
</feature>
<dbReference type="Pfam" id="PF00018">
    <property type="entry name" value="SH3_1"/>
    <property type="match status" value="1"/>
</dbReference>
<feature type="compositionally biased region" description="Low complexity" evidence="3">
    <location>
        <begin position="756"/>
        <end position="786"/>
    </location>
</feature>
<proteinExistence type="predicted"/>
<evidence type="ECO:0000256" key="1">
    <source>
        <dbReference type="ARBA" id="ARBA00022443"/>
    </source>
</evidence>
<feature type="compositionally biased region" description="Low complexity" evidence="3">
    <location>
        <begin position="676"/>
        <end position="688"/>
    </location>
</feature>
<dbReference type="SMART" id="SM00326">
    <property type="entry name" value="SH3"/>
    <property type="match status" value="1"/>
</dbReference>
<sequence length="1357" mass="144332">MNNVQYASTRPLTTLQHESQESRPSIDTELQMLVVPPKSTVVPVSQSTPSPPSSNSNSNNAYHSILNHQTAIGRPDSDSDEEDLRDSDLAHQERLLRQEQNTDIITGELDNLVAASATDLEESEVGVLEGADEDDDEEDEETDDEETEVQLERSLSSPSQKPELPPLLFSKSHSYDSRPNSFDFTSAPLTNPTQERTLDAGSKSSGAVAPLTVVASDAAAGAVPHSHPPPSQGSIHSTSNAAVTSPSIPSSVAPAQAKQDALSLSTTATAGATTTATTTTTTTTTTPVALPPPSANLERYEQHPSTTEHHNFAPAHVSSASPVPAPIPASTATYGATSVASSVTASGPVHANVPVTFQHTAPASTGSVYSPSYSTPAQEQPTIYNPNQAVSSPAPVVYQPPALAQTQQTVPRQTPATVVEEHVTTPQVKHGHEHSYSRHPHDASASTAFSNDGKDSMTSLDSGKPSEQAPTPPPKEEYQKSATYQPPASTQSIQEVSLPAPVGPSPLPDPTLPQPLAMPVQAYQLYQPKPYQPKSKPSVKQPPKQAQVQEAAAPAAAVQPENQIQKQHQQHQQQPSIQSQPQSQSQHQPQPQHQEQAQAPFQLQGQSQAPTPGLAQQSPEQQQQQFQHQYHLQQQYQAQQQMQQQQQQQQPWAGQQHPPIHTGPEVSNVGNSGPPSAASSANESTAASKPAGKGWMSGIRTSFMPKASKKDSKEAKEAKNQHAAQDSPSQIQVAPAPLTVQPQAPFGHQQQFEGHPGQYGHPPLQYGQQQQHQQQFQQQQPPFSGGQVPGQGGYNGANFANSGGAPGSSPVSQRENTIGTTPGSGALPAATTTPAHVAVPGRQDSFQSETSAQAATPQFQQQPGLQQQFQQQQFQQQQQQYQQQQAQQQQFHQQHQSPYATNAVQPTLPAVAPVLQQHQQPPAAAAPSIVAPTVPVPDSQGAQANDDKAGRRLSSVSNSSFNNASLRPETIEAANAASAAIQAARLSTSSASLPGQVKVESPVASPYQQQQQQQQQQPMVAQQEQRQQAPGSPLSDAGSRISVQSGASEVRNLEVIARAQAMFDFPGEDPGDLPFKVGDIINVIEFLNDDWWRGTLRKELGIFPTAYVQKLNAPANGTYPKISVTVRQSMIAPSPTEQAGFASSLQQQASFRASYQPSSLEPATSGTSAAAPIPTSATGAAPGPDANVPGGANFPTPPPASSSFPAPPPGSSAMSPTASSVFTYFPTSGNQPPISPPPSLRNQNQRLPFAQGQPGQENYGPSGSQPLSPISPQQNRFSQQPPNMMQFQQQPGQPVQPGQQQYQQYGQAPYQYNQQQQQQQQQPLSPTAGGSVGSNSQMTTAQMAAAVKPKKKFGTKW</sequence>
<feature type="compositionally biased region" description="Pro residues" evidence="3">
    <location>
        <begin position="501"/>
        <end position="513"/>
    </location>
</feature>
<feature type="compositionally biased region" description="Low complexity" evidence="3">
    <location>
        <begin position="521"/>
        <end position="608"/>
    </location>
</feature>
<feature type="compositionally biased region" description="Basic and acidic residues" evidence="3">
    <location>
        <begin position="86"/>
        <end position="97"/>
    </location>
</feature>
<comment type="caution">
    <text evidence="5">The sequence shown here is derived from an EMBL/GenBank/DDBJ whole genome shotgun (WGS) entry which is preliminary data.</text>
</comment>
<feature type="compositionally biased region" description="Low complexity" evidence="3">
    <location>
        <begin position="1008"/>
        <end position="1028"/>
    </location>
</feature>
<feature type="compositionally biased region" description="Basic and acidic residues" evidence="3">
    <location>
        <begin position="298"/>
        <end position="311"/>
    </location>
</feature>
<evidence type="ECO:0000313" key="6">
    <source>
        <dbReference type="Proteomes" id="UP000748756"/>
    </source>
</evidence>
<feature type="compositionally biased region" description="Polar residues" evidence="3">
    <location>
        <begin position="177"/>
        <end position="195"/>
    </location>
</feature>
<feature type="region of interest" description="Disordered" evidence="3">
    <location>
        <begin position="219"/>
        <end position="324"/>
    </location>
</feature>
<dbReference type="PANTHER" id="PTHR45929">
    <property type="entry name" value="JAK PATHWAY SIGNAL TRANSDUCTION ADAPTOR MOLECULE"/>
    <property type="match status" value="1"/>
</dbReference>
<feature type="compositionally biased region" description="Pro residues" evidence="3">
    <location>
        <begin position="1195"/>
        <end position="1210"/>
    </location>
</feature>
<feature type="compositionally biased region" description="Polar residues" evidence="3">
    <location>
        <begin position="809"/>
        <end position="818"/>
    </location>
</feature>
<dbReference type="OrthoDB" id="10255964at2759"/>
<feature type="compositionally biased region" description="Low complexity" evidence="3">
    <location>
        <begin position="819"/>
        <end position="841"/>
    </location>
</feature>
<feature type="compositionally biased region" description="Low complexity" evidence="3">
    <location>
        <begin position="616"/>
        <end position="656"/>
    </location>
</feature>
<dbReference type="InterPro" id="IPR050670">
    <property type="entry name" value="STAM"/>
</dbReference>
<dbReference type="Gene3D" id="2.30.30.40">
    <property type="entry name" value="SH3 Domains"/>
    <property type="match status" value="1"/>
</dbReference>
<feature type="compositionally biased region" description="Polar residues" evidence="3">
    <location>
        <begin position="1333"/>
        <end position="1342"/>
    </location>
</feature>
<reference evidence="5" key="1">
    <citation type="journal article" date="2020" name="Fungal Divers.">
        <title>Resolving the Mortierellaceae phylogeny through synthesis of multi-gene phylogenetics and phylogenomics.</title>
        <authorList>
            <person name="Vandepol N."/>
            <person name="Liber J."/>
            <person name="Desiro A."/>
            <person name="Na H."/>
            <person name="Kennedy M."/>
            <person name="Barry K."/>
            <person name="Grigoriev I.V."/>
            <person name="Miller A.N."/>
            <person name="O'Donnell K."/>
            <person name="Stajich J.E."/>
            <person name="Bonito G."/>
        </authorList>
    </citation>
    <scope>NUCLEOTIDE SEQUENCE</scope>
    <source>
        <strain evidence="5">NRRL 6426</strain>
    </source>
</reference>
<feature type="compositionally biased region" description="Basic and acidic residues" evidence="3">
    <location>
        <begin position="708"/>
        <end position="720"/>
    </location>
</feature>
<evidence type="ECO:0000259" key="4">
    <source>
        <dbReference type="PROSITE" id="PS50002"/>
    </source>
</evidence>
<feature type="region of interest" description="Disordered" evidence="3">
    <location>
        <begin position="117"/>
        <end position="204"/>
    </location>
</feature>
<gene>
    <name evidence="5" type="primary">HSE1_3</name>
    <name evidence="5" type="ORF">BG015_008745</name>
</gene>
<feature type="region of interest" description="Disordered" evidence="3">
    <location>
        <begin position="997"/>
        <end position="1045"/>
    </location>
</feature>
<protein>
    <submittedName>
        <fullName evidence="5">ESCRT-0 subunit protein hse1</fullName>
    </submittedName>
</protein>
<dbReference type="InterPro" id="IPR001452">
    <property type="entry name" value="SH3_domain"/>
</dbReference>
<dbReference type="InterPro" id="IPR036028">
    <property type="entry name" value="SH3-like_dom_sf"/>
</dbReference>
<feature type="compositionally biased region" description="Low complexity" evidence="3">
    <location>
        <begin position="909"/>
        <end position="937"/>
    </location>
</feature>
<name>A0A9P5RZZ7_9FUNG</name>
<dbReference type="PRINTS" id="PR00452">
    <property type="entry name" value="SH3DOMAIN"/>
</dbReference>
<feature type="compositionally biased region" description="Low complexity" evidence="3">
    <location>
        <begin position="313"/>
        <end position="324"/>
    </location>
</feature>
<feature type="compositionally biased region" description="Polar residues" evidence="3">
    <location>
        <begin position="1253"/>
        <end position="1278"/>
    </location>
</feature>
<feature type="compositionally biased region" description="Polar residues" evidence="3">
    <location>
        <begin position="1"/>
        <end position="17"/>
    </location>
</feature>
<feature type="compositionally biased region" description="Polar residues" evidence="3">
    <location>
        <begin position="1221"/>
        <end position="1232"/>
    </location>
</feature>
<feature type="compositionally biased region" description="Low complexity" evidence="3">
    <location>
        <begin position="34"/>
        <end position="60"/>
    </location>
</feature>
<feature type="compositionally biased region" description="Acidic residues" evidence="3">
    <location>
        <begin position="119"/>
        <end position="149"/>
    </location>
</feature>
<evidence type="ECO:0000256" key="3">
    <source>
        <dbReference type="SAM" id="MobiDB-lite"/>
    </source>
</evidence>
<feature type="region of interest" description="Disordered" evidence="3">
    <location>
        <begin position="424"/>
        <end position="963"/>
    </location>
</feature>
<dbReference type="PANTHER" id="PTHR45929:SF7">
    <property type="entry name" value="LAS SEVENTEEN-BINDING PROTEIN 1"/>
    <property type="match status" value="1"/>
</dbReference>